<dbReference type="Gene3D" id="1.10.10.10">
    <property type="entry name" value="Winged helix-like DNA-binding domain superfamily/Winged helix DNA-binding domain"/>
    <property type="match status" value="1"/>
</dbReference>
<dbReference type="AlphaFoldDB" id="A5GAJ4"/>
<reference evidence="6 7" key="1">
    <citation type="submission" date="2007-05" db="EMBL/GenBank/DDBJ databases">
        <title>Complete sequence of Geobacter uraniireducens Rf4.</title>
        <authorList>
            <consortium name="US DOE Joint Genome Institute"/>
            <person name="Copeland A."/>
            <person name="Lucas S."/>
            <person name="Lapidus A."/>
            <person name="Barry K."/>
            <person name="Detter J.C."/>
            <person name="Glavina del Rio T."/>
            <person name="Hammon N."/>
            <person name="Israni S."/>
            <person name="Dalin E."/>
            <person name="Tice H."/>
            <person name="Pitluck S."/>
            <person name="Chertkov O."/>
            <person name="Brettin T."/>
            <person name="Bruce D."/>
            <person name="Han C."/>
            <person name="Schmutz J."/>
            <person name="Larimer F."/>
            <person name="Land M."/>
            <person name="Hauser L."/>
            <person name="Kyrpides N."/>
            <person name="Mikhailova N."/>
            <person name="Shelobolina E."/>
            <person name="Aklujkar M."/>
            <person name="Lovley D."/>
            <person name="Richardson P."/>
        </authorList>
    </citation>
    <scope>NUCLEOTIDE SEQUENCE [LARGE SCALE GENOMIC DNA]</scope>
    <source>
        <strain evidence="6 7">Rf4</strain>
    </source>
</reference>
<keyword evidence="7" id="KW-1185">Reference proteome</keyword>
<dbReference type="KEGG" id="gur:Gura_1198"/>
<dbReference type="Proteomes" id="UP000006695">
    <property type="component" value="Chromosome"/>
</dbReference>
<dbReference type="CDD" id="cd05466">
    <property type="entry name" value="PBP2_LTTR_substrate"/>
    <property type="match status" value="1"/>
</dbReference>
<evidence type="ECO:0000313" key="7">
    <source>
        <dbReference type="Proteomes" id="UP000006695"/>
    </source>
</evidence>
<feature type="domain" description="HTH lysR-type" evidence="5">
    <location>
        <begin position="1"/>
        <end position="58"/>
    </location>
</feature>
<dbReference type="InterPro" id="IPR036390">
    <property type="entry name" value="WH_DNA-bd_sf"/>
</dbReference>
<dbReference type="RefSeq" id="WP_011938124.1">
    <property type="nucleotide sequence ID" value="NC_009483.1"/>
</dbReference>
<proteinExistence type="inferred from homology"/>
<dbReference type="Gene3D" id="3.40.190.290">
    <property type="match status" value="1"/>
</dbReference>
<dbReference type="FunFam" id="1.10.10.10:FF:000001">
    <property type="entry name" value="LysR family transcriptional regulator"/>
    <property type="match status" value="1"/>
</dbReference>
<name>A5GAJ4_GEOUR</name>
<dbReference type="GO" id="GO:0000976">
    <property type="term" value="F:transcription cis-regulatory region binding"/>
    <property type="evidence" value="ECO:0007669"/>
    <property type="project" value="TreeGrafter"/>
</dbReference>
<comment type="similarity">
    <text evidence="1">Belongs to the LysR transcriptional regulatory family.</text>
</comment>
<keyword evidence="4" id="KW-0804">Transcription</keyword>
<evidence type="ECO:0000256" key="2">
    <source>
        <dbReference type="ARBA" id="ARBA00023015"/>
    </source>
</evidence>
<evidence type="ECO:0000256" key="3">
    <source>
        <dbReference type="ARBA" id="ARBA00023125"/>
    </source>
</evidence>
<sequence length="296" mass="32434">MEIYKLRTFVAVAREGHLTRASELLNLSQPALSAHIKSLEEELGVLLFDRTPKGMQLTHAGRLLLNQAESALAAASDLLAQARSLRDEICGAVVLGTITDTPSLRLGDFLCRMTASYPKLSLQLRQGISGTVVQGIKNRELDAGYILGQNEDSAIATIGLKKIKLYVAAPAGWKDRVETADWPQIAALPWIITPPLCSFHRITEELFEKHNVKPNTMIAADQEITLRGLVAAGVGLSMLREDQALAAEQAGEAVLWRQGECETLLSFLYLRERENEPIITAMAQVIKHVWNSAGSD</sequence>
<dbReference type="PANTHER" id="PTHR30126:SF40">
    <property type="entry name" value="HTH-TYPE TRANSCRIPTIONAL REGULATOR GLTR"/>
    <property type="match status" value="1"/>
</dbReference>
<dbReference type="OrthoDB" id="5317428at2"/>
<dbReference type="GO" id="GO:0003700">
    <property type="term" value="F:DNA-binding transcription factor activity"/>
    <property type="evidence" value="ECO:0007669"/>
    <property type="project" value="InterPro"/>
</dbReference>
<dbReference type="Pfam" id="PF00126">
    <property type="entry name" value="HTH_1"/>
    <property type="match status" value="1"/>
</dbReference>
<dbReference type="PROSITE" id="PS50931">
    <property type="entry name" value="HTH_LYSR"/>
    <property type="match status" value="1"/>
</dbReference>
<accession>A5GAJ4</accession>
<dbReference type="InterPro" id="IPR005119">
    <property type="entry name" value="LysR_subst-bd"/>
</dbReference>
<evidence type="ECO:0000259" key="5">
    <source>
        <dbReference type="PROSITE" id="PS50931"/>
    </source>
</evidence>
<dbReference type="SUPFAM" id="SSF53850">
    <property type="entry name" value="Periplasmic binding protein-like II"/>
    <property type="match status" value="1"/>
</dbReference>
<dbReference type="HOGENOM" id="CLU_039613_6_1_7"/>
<dbReference type="InterPro" id="IPR000847">
    <property type="entry name" value="LysR_HTH_N"/>
</dbReference>
<evidence type="ECO:0000256" key="1">
    <source>
        <dbReference type="ARBA" id="ARBA00009437"/>
    </source>
</evidence>
<dbReference type="EMBL" id="CP000698">
    <property type="protein sequence ID" value="ABQ25402.1"/>
    <property type="molecule type" value="Genomic_DNA"/>
</dbReference>
<keyword evidence="2" id="KW-0805">Transcription regulation</keyword>
<dbReference type="Pfam" id="PF03466">
    <property type="entry name" value="LysR_substrate"/>
    <property type="match status" value="1"/>
</dbReference>
<dbReference type="SUPFAM" id="SSF46785">
    <property type="entry name" value="Winged helix' DNA-binding domain"/>
    <property type="match status" value="1"/>
</dbReference>
<organism evidence="6 7">
    <name type="scientific">Geotalea uraniireducens (strain Rf4)</name>
    <name type="common">Geobacter uraniireducens</name>
    <dbReference type="NCBI Taxonomy" id="351605"/>
    <lineage>
        <taxon>Bacteria</taxon>
        <taxon>Pseudomonadati</taxon>
        <taxon>Thermodesulfobacteriota</taxon>
        <taxon>Desulfuromonadia</taxon>
        <taxon>Geobacterales</taxon>
        <taxon>Geobacteraceae</taxon>
        <taxon>Geotalea</taxon>
    </lineage>
</organism>
<evidence type="ECO:0000313" key="6">
    <source>
        <dbReference type="EMBL" id="ABQ25402.1"/>
    </source>
</evidence>
<protein>
    <submittedName>
        <fullName evidence="6">Transcriptional regulator, LysR family</fullName>
    </submittedName>
</protein>
<keyword evidence="3" id="KW-0238">DNA-binding</keyword>
<dbReference type="InterPro" id="IPR036388">
    <property type="entry name" value="WH-like_DNA-bd_sf"/>
</dbReference>
<dbReference type="STRING" id="351605.Gura_1198"/>
<dbReference type="PRINTS" id="PR00039">
    <property type="entry name" value="HTHLYSR"/>
</dbReference>
<dbReference type="PANTHER" id="PTHR30126">
    <property type="entry name" value="HTH-TYPE TRANSCRIPTIONAL REGULATOR"/>
    <property type="match status" value="1"/>
</dbReference>
<evidence type="ECO:0000256" key="4">
    <source>
        <dbReference type="ARBA" id="ARBA00023163"/>
    </source>
</evidence>
<gene>
    <name evidence="6" type="ordered locus">Gura_1198</name>
</gene>